<feature type="domain" description="Glycosyl hydrolase family 13 catalytic" evidence="2">
    <location>
        <begin position="135"/>
        <end position="446"/>
    </location>
</feature>
<dbReference type="Gene3D" id="3.20.20.80">
    <property type="entry name" value="Glycosidases"/>
    <property type="match status" value="2"/>
</dbReference>
<dbReference type="SMART" id="SM00642">
    <property type="entry name" value="Aamy"/>
    <property type="match status" value="1"/>
</dbReference>
<evidence type="ECO:0000259" key="2">
    <source>
        <dbReference type="SMART" id="SM00642"/>
    </source>
</evidence>
<evidence type="ECO:0000313" key="3">
    <source>
        <dbReference type="EMBL" id="RGE90296.1"/>
    </source>
</evidence>
<dbReference type="SUPFAM" id="SSF51011">
    <property type="entry name" value="Glycosyl hydrolase domain"/>
    <property type="match status" value="1"/>
</dbReference>
<dbReference type="OrthoDB" id="9761875at2"/>
<organism evidence="3 4">
    <name type="scientific">Sellimonas intestinalis</name>
    <dbReference type="NCBI Taxonomy" id="1653434"/>
    <lineage>
        <taxon>Bacteria</taxon>
        <taxon>Bacillati</taxon>
        <taxon>Bacillota</taxon>
        <taxon>Clostridia</taxon>
        <taxon>Lachnospirales</taxon>
        <taxon>Lachnospiraceae</taxon>
        <taxon>Sellimonas</taxon>
    </lineage>
</organism>
<gene>
    <name evidence="3" type="ORF">DW016_01480</name>
</gene>
<name>A0A3E3K6I3_9FIRM</name>
<dbReference type="InterPro" id="IPR006047">
    <property type="entry name" value="GH13_cat_dom"/>
</dbReference>
<sequence length="576" mass="66785">MKHEEKRPVPAGVLWTEEGVSFSVAVPKGKSCKLCIYRGNHTKPYRVIQMEEDILYGDIRSSGIQTDIRDGDEYIYEIDGAPYVDPYAHGIRKYMETEQDGTEVECRRAVLCTPDFEWEHDRPLDLPDEDVIAYSLHVRGFTKGQSSRVKYKGTFAGIIEKIPYFQELGINQIQCMPVYEFEDRIRFASNYWGYGEAYCFAPKKRYAKGNPVRELKEMVYSCHKAGIEVVLHLPFFDEMPKQKMIECLRYYRQEYHVDGFIVNPYTVPLEVIQSDDYLKHMKLIVKNEDFQNVMRRFLKGDEGMVESVIWHLKHLSQNDYQYHTITDHTGFTLNDLVSYDGKHNERNGENNHDGPDYNYSWNCGAEGPTRKKGILRLREQQMRNAFFLLLMAQGTPCILAGDEFANSQNGNNNVYCQDNETAWVDWKRAAKEQWLTDYVRKLIQFRKAHKTLHPSTECQGIDLARCGVPDISYHGENAWQVPNEIASRQLGVFYSGAGKGEDDLYIAYNMHWEDHTFALPSPGKGKRWRKIFSTTDREGFLGEESVICQERKAMIEARSVAVFTGETYETTNTKKK</sequence>
<comment type="caution">
    <text evidence="3">The sequence shown here is derived from an EMBL/GenBank/DDBJ whole genome shotgun (WGS) entry which is preliminary data.</text>
</comment>
<reference evidence="3 4" key="1">
    <citation type="submission" date="2018-08" db="EMBL/GenBank/DDBJ databases">
        <title>A genome reference for cultivated species of the human gut microbiota.</title>
        <authorList>
            <person name="Zou Y."/>
            <person name="Xue W."/>
            <person name="Luo G."/>
        </authorList>
    </citation>
    <scope>NUCLEOTIDE SEQUENCE [LARGE SCALE GENOMIC DNA]</scope>
    <source>
        <strain evidence="3 4">AF37-2AT</strain>
    </source>
</reference>
<keyword evidence="4" id="KW-1185">Reference proteome</keyword>
<evidence type="ECO:0000256" key="1">
    <source>
        <dbReference type="ARBA" id="ARBA00008061"/>
    </source>
</evidence>
<dbReference type="InterPro" id="IPR013780">
    <property type="entry name" value="Glyco_hydro_b"/>
</dbReference>
<dbReference type="Gene3D" id="2.60.40.10">
    <property type="entry name" value="Immunoglobulins"/>
    <property type="match status" value="1"/>
</dbReference>
<dbReference type="AlphaFoldDB" id="A0A3E3K6I3"/>
<protein>
    <submittedName>
        <fullName evidence="3">Glycogen debranching protein</fullName>
    </submittedName>
</protein>
<dbReference type="PANTHER" id="PTHR43002">
    <property type="entry name" value="GLYCOGEN DEBRANCHING ENZYME"/>
    <property type="match status" value="1"/>
</dbReference>
<comment type="similarity">
    <text evidence="1">Belongs to the glycosyl hydrolase 13 family.</text>
</comment>
<dbReference type="InterPro" id="IPR014756">
    <property type="entry name" value="Ig_E-set"/>
</dbReference>
<evidence type="ECO:0000313" key="4">
    <source>
        <dbReference type="Proteomes" id="UP000261080"/>
    </source>
</evidence>
<accession>A0A3E3K6I3</accession>
<dbReference type="Gene3D" id="2.60.40.1180">
    <property type="entry name" value="Golgi alpha-mannosidase II"/>
    <property type="match status" value="1"/>
</dbReference>
<dbReference type="InterPro" id="IPR013783">
    <property type="entry name" value="Ig-like_fold"/>
</dbReference>
<dbReference type="RefSeq" id="WP_117493222.1">
    <property type="nucleotide sequence ID" value="NZ_CALBAT010000031.1"/>
</dbReference>
<dbReference type="InterPro" id="IPR017853">
    <property type="entry name" value="GH"/>
</dbReference>
<proteinExistence type="inferred from homology"/>
<dbReference type="EMBL" id="QVLX01000001">
    <property type="protein sequence ID" value="RGE90296.1"/>
    <property type="molecule type" value="Genomic_DNA"/>
</dbReference>
<dbReference type="GO" id="GO:0005975">
    <property type="term" value="P:carbohydrate metabolic process"/>
    <property type="evidence" value="ECO:0007669"/>
    <property type="project" value="InterPro"/>
</dbReference>
<dbReference type="SUPFAM" id="SSF81296">
    <property type="entry name" value="E set domains"/>
    <property type="match status" value="1"/>
</dbReference>
<dbReference type="Proteomes" id="UP000261080">
    <property type="component" value="Unassembled WGS sequence"/>
</dbReference>
<dbReference type="SUPFAM" id="SSF51445">
    <property type="entry name" value="(Trans)glycosidases"/>
    <property type="match status" value="1"/>
</dbReference>